<evidence type="ECO:0000259" key="3">
    <source>
        <dbReference type="PROSITE" id="PS51900"/>
    </source>
</evidence>
<keyword evidence="5" id="KW-1185">Reference proteome</keyword>
<keyword evidence="1 2" id="KW-0238">DNA-binding</keyword>
<comment type="caution">
    <text evidence="4">The sequence shown here is derived from an EMBL/GenBank/DDBJ whole genome shotgun (WGS) entry which is preliminary data.</text>
</comment>
<dbReference type="Proteomes" id="UP001500843">
    <property type="component" value="Unassembled WGS sequence"/>
</dbReference>
<evidence type="ECO:0000313" key="5">
    <source>
        <dbReference type="Proteomes" id="UP001500843"/>
    </source>
</evidence>
<name>A0ABP8XHA0_9MICO</name>
<dbReference type="RefSeq" id="WP_253873312.1">
    <property type="nucleotide sequence ID" value="NZ_BAABHM010000013.1"/>
</dbReference>
<dbReference type="EMBL" id="BAABHM010000013">
    <property type="protein sequence ID" value="GAA4708109.1"/>
    <property type="molecule type" value="Genomic_DNA"/>
</dbReference>
<dbReference type="PROSITE" id="PS51900">
    <property type="entry name" value="CB"/>
    <property type="match status" value="1"/>
</dbReference>
<evidence type="ECO:0000313" key="4">
    <source>
        <dbReference type="EMBL" id="GAA4708109.1"/>
    </source>
</evidence>
<gene>
    <name evidence="4" type="ORF">GCM10023198_33350</name>
</gene>
<evidence type="ECO:0000256" key="1">
    <source>
        <dbReference type="ARBA" id="ARBA00023125"/>
    </source>
</evidence>
<protein>
    <recommendedName>
        <fullName evidence="3">Core-binding (CB) domain-containing protein</fullName>
    </recommendedName>
</protein>
<dbReference type="InterPro" id="IPR011010">
    <property type="entry name" value="DNA_brk_join_enz"/>
</dbReference>
<organism evidence="4 5">
    <name type="scientific">Promicromonospora umidemergens</name>
    <dbReference type="NCBI Taxonomy" id="629679"/>
    <lineage>
        <taxon>Bacteria</taxon>
        <taxon>Bacillati</taxon>
        <taxon>Actinomycetota</taxon>
        <taxon>Actinomycetes</taxon>
        <taxon>Micrococcales</taxon>
        <taxon>Promicromonosporaceae</taxon>
        <taxon>Promicromonospora</taxon>
    </lineage>
</organism>
<dbReference type="InterPro" id="IPR010998">
    <property type="entry name" value="Integrase_recombinase_N"/>
</dbReference>
<proteinExistence type="predicted"/>
<dbReference type="InterPro" id="IPR004107">
    <property type="entry name" value="Integrase_SAM-like_N"/>
</dbReference>
<feature type="domain" description="Core-binding (CB)" evidence="3">
    <location>
        <begin position="3"/>
        <end position="81"/>
    </location>
</feature>
<dbReference type="InterPro" id="IPR044068">
    <property type="entry name" value="CB"/>
</dbReference>
<dbReference type="Gene3D" id="1.10.150.130">
    <property type="match status" value="1"/>
</dbReference>
<dbReference type="Pfam" id="PF02899">
    <property type="entry name" value="Phage_int_SAM_1"/>
    <property type="match status" value="1"/>
</dbReference>
<accession>A0ABP8XHA0</accession>
<sequence length="162" mass="18108">MTEPVAQLIEGYLTPYRCRTLENYTGYLRRWTTWCGTRIDPARPTRTDIEAWIGELREEGLGDNTIRSYLSAVAGLTRWLVTEGHLDTDPMTHVRRPATPRAGARSWLSRPERAAFIAAVQDDPDLNVRAAHASTAQMPAYDHLRSVAGGDIAIRLYDAIAA</sequence>
<dbReference type="SUPFAM" id="SSF56349">
    <property type="entry name" value="DNA breaking-rejoining enzymes"/>
    <property type="match status" value="1"/>
</dbReference>
<evidence type="ECO:0000256" key="2">
    <source>
        <dbReference type="PROSITE-ProRule" id="PRU01248"/>
    </source>
</evidence>
<reference evidence="5" key="1">
    <citation type="journal article" date="2019" name="Int. J. Syst. Evol. Microbiol.">
        <title>The Global Catalogue of Microorganisms (GCM) 10K type strain sequencing project: providing services to taxonomists for standard genome sequencing and annotation.</title>
        <authorList>
            <consortium name="The Broad Institute Genomics Platform"/>
            <consortium name="The Broad Institute Genome Sequencing Center for Infectious Disease"/>
            <person name="Wu L."/>
            <person name="Ma J."/>
        </authorList>
    </citation>
    <scope>NUCLEOTIDE SEQUENCE [LARGE SCALE GENOMIC DNA]</scope>
    <source>
        <strain evidence="5">JCM 17975</strain>
    </source>
</reference>